<dbReference type="PATRIC" id="fig|2746.7.peg.1864"/>
<comment type="caution">
    <text evidence="7">The sequence shown here is derived from an EMBL/GenBank/DDBJ whole genome shotgun (WGS) entry which is preliminary data.</text>
</comment>
<dbReference type="PANTHER" id="PTHR42862:SF1">
    <property type="entry name" value="DELTA-1-PYRROLINE-5-CARBOXYLATE DEHYDROGENASE 2, ISOFORM A-RELATED"/>
    <property type="match status" value="1"/>
</dbReference>
<keyword evidence="3" id="KW-0560">Oxidoreductase</keyword>
<dbReference type="Pfam" id="PF00171">
    <property type="entry name" value="Aldedh"/>
    <property type="match status" value="1"/>
</dbReference>
<dbReference type="InterPro" id="IPR016162">
    <property type="entry name" value="Ald_DH_N"/>
</dbReference>
<evidence type="ECO:0000313" key="8">
    <source>
        <dbReference type="Proteomes" id="UP000092504"/>
    </source>
</evidence>
<evidence type="ECO:0000259" key="6">
    <source>
        <dbReference type="Pfam" id="PF00171"/>
    </source>
</evidence>
<sequence length="482" mass="51713">MHDVTCPYDRRKKVGSVLWTSKEQAQRAVDAAWAAFPRWDATPVAERAAILRRFAELMEEHMAELMALCSREGGKLLTDGVAEIREAVDFCRYYAAQAEEIFGEPIQLPGPTGESNELVMSGKGVFAAISPWNFPVAIFCGQMMAAAVAGNTVLAKPAEQTSIIAHRVVELLHQAGMPRDVVQLLPGDGPTVGSVLSGDSRITGVVFTGGTDTAQIINRSLAERQNAPLPTLIAETGGMNAMIVDSTALPEQVVNDVIHSAFQSAGQRCSALRVLYLQDDVADRVIEILKGAMDELHVGDPRDLGTDVGPVIDEEARENLQAHIDKLKGEGRLIAETKLDAAHTADGTFIAPTAFQIDGIETLEREQFGPILHIVRYKARELDAVIDSINGRGYGLTFGVHSRNESFAEDIARRIRVGNVYVNRDIIGAVVGVQPFGGQGYSGTGPKAGGPNYLPRFATEKTVTINTAALGGNASLLAMGDD</sequence>
<protein>
    <recommendedName>
        <fullName evidence="2">L-glutamate gamma-semialdehyde dehydrogenase</fullName>
        <ecNumber evidence="2">1.2.1.88</ecNumber>
    </recommendedName>
</protein>
<dbReference type="NCBIfam" id="NF008869">
    <property type="entry name" value="PRK11904.1"/>
    <property type="match status" value="1"/>
</dbReference>
<dbReference type="GO" id="GO:0009898">
    <property type="term" value="C:cytoplasmic side of plasma membrane"/>
    <property type="evidence" value="ECO:0007669"/>
    <property type="project" value="TreeGrafter"/>
</dbReference>
<dbReference type="PANTHER" id="PTHR42862">
    <property type="entry name" value="DELTA-1-PYRROLINE-5-CARBOXYLATE DEHYDROGENASE 1, ISOFORM A-RELATED"/>
    <property type="match status" value="1"/>
</dbReference>
<evidence type="ECO:0000256" key="5">
    <source>
        <dbReference type="ARBA" id="ARBA00048142"/>
    </source>
</evidence>
<proteinExistence type="predicted"/>
<dbReference type="InterPro" id="IPR050485">
    <property type="entry name" value="Proline_metab_enzyme"/>
</dbReference>
<evidence type="ECO:0000313" key="7">
    <source>
        <dbReference type="EMBL" id="OBX37451.1"/>
    </source>
</evidence>
<feature type="domain" description="Aldehyde dehydrogenase" evidence="6">
    <location>
        <begin position="3"/>
        <end position="463"/>
    </location>
</feature>
<dbReference type="EMBL" id="MAJD01000001">
    <property type="protein sequence ID" value="OBX37451.1"/>
    <property type="molecule type" value="Genomic_DNA"/>
</dbReference>
<dbReference type="InterPro" id="IPR016160">
    <property type="entry name" value="Ald_DH_CS_CYS"/>
</dbReference>
<gene>
    <name evidence="7" type="primary">putA_2</name>
    <name evidence="7" type="ORF">A8U91_01818</name>
</gene>
<dbReference type="EC" id="1.2.1.88" evidence="2"/>
<dbReference type="Proteomes" id="UP000092504">
    <property type="component" value="Unassembled WGS sequence"/>
</dbReference>
<dbReference type="PROSITE" id="PS00070">
    <property type="entry name" value="ALDEHYDE_DEHYDR_CYS"/>
    <property type="match status" value="1"/>
</dbReference>
<dbReference type="CDD" id="cd07125">
    <property type="entry name" value="ALDH_PutA-P5CDH"/>
    <property type="match status" value="1"/>
</dbReference>
<keyword evidence="4" id="KW-0520">NAD</keyword>
<dbReference type="SUPFAM" id="SSF53720">
    <property type="entry name" value="ALDH-like"/>
    <property type="match status" value="1"/>
</dbReference>
<evidence type="ECO:0000256" key="3">
    <source>
        <dbReference type="ARBA" id="ARBA00023002"/>
    </source>
</evidence>
<dbReference type="GO" id="GO:0010133">
    <property type="term" value="P:L-proline catabolic process to L-glutamate"/>
    <property type="evidence" value="ECO:0007669"/>
    <property type="project" value="TreeGrafter"/>
</dbReference>
<name>A0A1B8P5A7_HALEL</name>
<dbReference type="Gene3D" id="3.40.309.10">
    <property type="entry name" value="Aldehyde Dehydrogenase, Chain A, domain 2"/>
    <property type="match status" value="1"/>
</dbReference>
<dbReference type="InterPro" id="IPR016163">
    <property type="entry name" value="Ald_DH_C"/>
</dbReference>
<dbReference type="NCBIfam" id="TIGR01238">
    <property type="entry name" value="D1pyr5carbox3"/>
    <property type="match status" value="1"/>
</dbReference>
<comment type="catalytic activity">
    <reaction evidence="5">
        <text>L-glutamate 5-semialdehyde + NAD(+) + H2O = L-glutamate + NADH + 2 H(+)</text>
        <dbReference type="Rhea" id="RHEA:30235"/>
        <dbReference type="ChEBI" id="CHEBI:15377"/>
        <dbReference type="ChEBI" id="CHEBI:15378"/>
        <dbReference type="ChEBI" id="CHEBI:29985"/>
        <dbReference type="ChEBI" id="CHEBI:57540"/>
        <dbReference type="ChEBI" id="CHEBI:57945"/>
        <dbReference type="ChEBI" id="CHEBI:58066"/>
        <dbReference type="EC" id="1.2.1.88"/>
    </reaction>
</comment>
<reference evidence="7 8" key="1">
    <citation type="submission" date="2016-06" db="EMBL/GenBank/DDBJ databases">
        <title>Genome sequence of halotolerant plant growth promoting strain of Halomonas elongata HEK1 isolated from salterns of Rann of Kutch, Gujarat, India.</title>
        <authorList>
            <person name="Gaba S."/>
            <person name="Singh R.N."/>
            <person name="Abrol S."/>
            <person name="Kaushik R."/>
            <person name="Saxena A.K."/>
        </authorList>
    </citation>
    <scope>NUCLEOTIDE SEQUENCE [LARGE SCALE GENOMIC DNA]</scope>
    <source>
        <strain evidence="7 8">HEK1</strain>
    </source>
</reference>
<evidence type="ECO:0000256" key="2">
    <source>
        <dbReference type="ARBA" id="ARBA00012884"/>
    </source>
</evidence>
<comment type="pathway">
    <text evidence="1">Amino-acid degradation; L-proline degradation into L-glutamate; L-glutamate from L-proline: step 2/2.</text>
</comment>
<dbReference type="InterPro" id="IPR015590">
    <property type="entry name" value="Aldehyde_DH_dom"/>
</dbReference>
<dbReference type="GO" id="GO:0004657">
    <property type="term" value="F:proline dehydrogenase activity"/>
    <property type="evidence" value="ECO:0007669"/>
    <property type="project" value="UniProtKB-ARBA"/>
</dbReference>
<dbReference type="FunFam" id="3.40.309.10:FF:000005">
    <property type="entry name" value="1-pyrroline-5-carboxylate dehydrogenase 1"/>
    <property type="match status" value="1"/>
</dbReference>
<dbReference type="GO" id="GO:0003842">
    <property type="term" value="F:L-glutamate gamma-semialdehyde dehydrogenase activity"/>
    <property type="evidence" value="ECO:0007669"/>
    <property type="project" value="UniProtKB-EC"/>
</dbReference>
<evidence type="ECO:0000256" key="1">
    <source>
        <dbReference type="ARBA" id="ARBA00004786"/>
    </source>
</evidence>
<evidence type="ECO:0000256" key="4">
    <source>
        <dbReference type="ARBA" id="ARBA00023027"/>
    </source>
</evidence>
<dbReference type="InterPro" id="IPR016161">
    <property type="entry name" value="Ald_DH/histidinol_DH"/>
</dbReference>
<organism evidence="7 8">
    <name type="scientific">Halomonas elongata</name>
    <dbReference type="NCBI Taxonomy" id="2746"/>
    <lineage>
        <taxon>Bacteria</taxon>
        <taxon>Pseudomonadati</taxon>
        <taxon>Pseudomonadota</taxon>
        <taxon>Gammaproteobacteria</taxon>
        <taxon>Oceanospirillales</taxon>
        <taxon>Halomonadaceae</taxon>
        <taxon>Halomonas</taxon>
    </lineage>
</organism>
<dbReference type="Gene3D" id="3.40.605.10">
    <property type="entry name" value="Aldehyde Dehydrogenase, Chain A, domain 1"/>
    <property type="match status" value="1"/>
</dbReference>
<dbReference type="InterPro" id="IPR005933">
    <property type="entry name" value="PutA_C"/>
</dbReference>
<dbReference type="AlphaFoldDB" id="A0A1B8P5A7"/>
<accession>A0A1B8P5A7</accession>